<dbReference type="KEGG" id="adl:AURDEDRAFT_176220"/>
<evidence type="ECO:0000313" key="2">
    <source>
        <dbReference type="Proteomes" id="UP000006514"/>
    </source>
</evidence>
<dbReference type="InParanoid" id="J0LDJ7"/>
<keyword evidence="2" id="KW-1185">Reference proteome</keyword>
<accession>J0LDJ7</accession>
<protein>
    <submittedName>
        <fullName evidence="1">Uncharacterized protein</fullName>
    </submittedName>
</protein>
<gene>
    <name evidence="1" type="ORF">AURDEDRAFT_176220</name>
</gene>
<name>J0LDJ7_AURST</name>
<proteinExistence type="predicted"/>
<organism evidence="1 2">
    <name type="scientific">Auricularia subglabra (strain TFB-10046 / SS5)</name>
    <name type="common">White-rot fungus</name>
    <name type="synonym">Auricularia delicata (strain TFB10046)</name>
    <dbReference type="NCBI Taxonomy" id="717982"/>
    <lineage>
        <taxon>Eukaryota</taxon>
        <taxon>Fungi</taxon>
        <taxon>Dikarya</taxon>
        <taxon>Basidiomycota</taxon>
        <taxon>Agaricomycotina</taxon>
        <taxon>Agaricomycetes</taxon>
        <taxon>Auriculariales</taxon>
        <taxon>Auriculariaceae</taxon>
        <taxon>Auricularia</taxon>
    </lineage>
</organism>
<reference evidence="2" key="1">
    <citation type="journal article" date="2012" name="Science">
        <title>The Paleozoic origin of enzymatic lignin decomposition reconstructed from 31 fungal genomes.</title>
        <authorList>
            <person name="Floudas D."/>
            <person name="Binder M."/>
            <person name="Riley R."/>
            <person name="Barry K."/>
            <person name="Blanchette R.A."/>
            <person name="Henrissat B."/>
            <person name="Martinez A.T."/>
            <person name="Otillar R."/>
            <person name="Spatafora J.W."/>
            <person name="Yadav J.S."/>
            <person name="Aerts A."/>
            <person name="Benoit I."/>
            <person name="Boyd A."/>
            <person name="Carlson A."/>
            <person name="Copeland A."/>
            <person name="Coutinho P.M."/>
            <person name="de Vries R.P."/>
            <person name="Ferreira P."/>
            <person name="Findley K."/>
            <person name="Foster B."/>
            <person name="Gaskell J."/>
            <person name="Glotzer D."/>
            <person name="Gorecki P."/>
            <person name="Heitman J."/>
            <person name="Hesse C."/>
            <person name="Hori C."/>
            <person name="Igarashi K."/>
            <person name="Jurgens J.A."/>
            <person name="Kallen N."/>
            <person name="Kersten P."/>
            <person name="Kohler A."/>
            <person name="Kuees U."/>
            <person name="Kumar T.K.A."/>
            <person name="Kuo A."/>
            <person name="LaButti K."/>
            <person name="Larrondo L.F."/>
            <person name="Lindquist E."/>
            <person name="Ling A."/>
            <person name="Lombard V."/>
            <person name="Lucas S."/>
            <person name="Lundell T."/>
            <person name="Martin R."/>
            <person name="McLaughlin D.J."/>
            <person name="Morgenstern I."/>
            <person name="Morin E."/>
            <person name="Murat C."/>
            <person name="Nagy L.G."/>
            <person name="Nolan M."/>
            <person name="Ohm R.A."/>
            <person name="Patyshakuliyeva A."/>
            <person name="Rokas A."/>
            <person name="Ruiz-Duenas F.J."/>
            <person name="Sabat G."/>
            <person name="Salamov A."/>
            <person name="Samejima M."/>
            <person name="Schmutz J."/>
            <person name="Slot J.C."/>
            <person name="St John F."/>
            <person name="Stenlid J."/>
            <person name="Sun H."/>
            <person name="Sun S."/>
            <person name="Syed K."/>
            <person name="Tsang A."/>
            <person name="Wiebenga A."/>
            <person name="Young D."/>
            <person name="Pisabarro A."/>
            <person name="Eastwood D.C."/>
            <person name="Martin F."/>
            <person name="Cullen D."/>
            <person name="Grigoriev I.V."/>
            <person name="Hibbett D.S."/>
        </authorList>
    </citation>
    <scope>NUCLEOTIDE SEQUENCE [LARGE SCALE GENOMIC DNA]</scope>
    <source>
        <strain evidence="2">TFB10046</strain>
    </source>
</reference>
<evidence type="ECO:0000313" key="1">
    <source>
        <dbReference type="EMBL" id="EJD34722.1"/>
    </source>
</evidence>
<dbReference type="Proteomes" id="UP000006514">
    <property type="component" value="Unassembled WGS sequence"/>
</dbReference>
<dbReference type="AlphaFoldDB" id="J0LDJ7"/>
<sequence length="572" mass="61835">MSSTSTPSNFTDGIGSESTSVATVCSFVALWTAIHVPAVTRSQEESFACAVTLLDDAFARELDDAFARELDDAFARELHDAFARGMDHGLVLHPLRDDAVAREFDNAFARGIDDGLFAREFDALFVPLQHDGLVLHPRASFELLVWNWALGAGWNTSGLPSSSAMARKRVSPLYRAALADGKRLLGSVADEQRRAPLLDEADTSPCSALFGSRLMTMSRSSAYLSDASLCPEVPAFVASRRLGPRSWWPPSSPCWTSPLVPRLREPFPAVPDVLFGAVLNRAFGSLQGVPFVPVLDFVRLQLRLVALELEIPLARVPFDTLGPIMLNRPPMLSDTSAPVLPNLFGPVADQLQDPLMHDPGPDVLLVKSARVENEREIAPVVLVVGVALSFSSYLASRVGRSAVLSRVAVDLTAPHCGRRVGPFLGPPFPWMTSALSPPLGNVRAIAVLVGNTPYLCVALGSGAVAVSASCWTLDEPWVSVAPLLVDVFPPVQDGSFALLLRSSPLLHTLLVPVVPLLDDPFPLLWRASLFAAVMFDSFPTGDLDDALLPPPDKSFEFLERGGLRGQDYLYIM</sequence>
<dbReference type="EMBL" id="JH687924">
    <property type="protein sequence ID" value="EJD34722.1"/>
    <property type="molecule type" value="Genomic_DNA"/>
</dbReference>